<comment type="similarity">
    <text evidence="2">Belongs to the phosphohexose mutase family.</text>
</comment>
<accession>A0A644Z9W9</accession>
<dbReference type="InterPro" id="IPR005846">
    <property type="entry name" value="A-D-PHexomutase_a/b/a-III"/>
</dbReference>
<evidence type="ECO:0000256" key="5">
    <source>
        <dbReference type="ARBA" id="ARBA00022842"/>
    </source>
</evidence>
<reference evidence="10" key="1">
    <citation type="submission" date="2019-08" db="EMBL/GenBank/DDBJ databases">
        <authorList>
            <person name="Kucharzyk K."/>
            <person name="Murdoch R.W."/>
            <person name="Higgins S."/>
            <person name="Loffler F."/>
        </authorList>
    </citation>
    <scope>NUCLEOTIDE SEQUENCE</scope>
</reference>
<protein>
    <submittedName>
        <fullName evidence="10">Phosphoglucomutase</fullName>
        <ecNumber evidence="10">5.4.2.2</ecNumber>
    </submittedName>
</protein>
<feature type="domain" description="Alpha-D-phosphohexomutase alpha/beta/alpha" evidence="8">
    <location>
        <begin position="207"/>
        <end position="316"/>
    </location>
</feature>
<dbReference type="InterPro" id="IPR005844">
    <property type="entry name" value="A-D-PHexomutase_a/b/a-I"/>
</dbReference>
<feature type="domain" description="Alpha-D-phosphohexomutase alpha/beta/alpha" evidence="9">
    <location>
        <begin position="322"/>
        <end position="444"/>
    </location>
</feature>
<gene>
    <name evidence="10" type="primary">pgcA_21</name>
    <name evidence="10" type="ORF">SDC9_82106</name>
</gene>
<evidence type="ECO:0000259" key="7">
    <source>
        <dbReference type="Pfam" id="PF02878"/>
    </source>
</evidence>
<dbReference type="EMBL" id="VSSQ01007310">
    <property type="protein sequence ID" value="MPM35513.1"/>
    <property type="molecule type" value="Genomic_DNA"/>
</dbReference>
<dbReference type="PANTHER" id="PTHR45745">
    <property type="entry name" value="PHOSPHOMANNOMUTASE 45A"/>
    <property type="match status" value="1"/>
</dbReference>
<dbReference type="PANTHER" id="PTHR45745:SF1">
    <property type="entry name" value="PHOSPHOGLUCOMUTASE 2B-RELATED"/>
    <property type="match status" value="1"/>
</dbReference>
<dbReference type="Gene3D" id="3.30.310.50">
    <property type="entry name" value="Alpha-D-phosphohexomutase, C-terminal domain"/>
    <property type="match status" value="1"/>
</dbReference>
<dbReference type="Pfam" id="PF02879">
    <property type="entry name" value="PGM_PMM_II"/>
    <property type="match status" value="1"/>
</dbReference>
<sequence>MSDNYLEIANSWLNGNFDVETKSEIKRLMSDNPKELEDSFYRNLEFGTGGLRGVMGVGTNRMNKYTVGMATQGLANYINKNFSDKEQISVAVSFDSRNLSKEFAKITADVFAANGFVVYLYRELRPTPQLSFTLRNLKCQAGVMITASHNPKEYNGYKVYWEDGAQITAPHDKNIIEEVLRITDPSQVKFSEGSGRIQILGEEADEAYLNAILQLTLSPELVKKHNNFKIVYTPLHGTGVSMVPEALSRAGFKNVIKVEEQCVADGNFPTVKSPNPEETSALEMALKLAGDVNADLVMATDPDADRLGIAVRDNEGKLILLNGNQTAAILTYYILERRRETSRLKKEHYMVKTIVTTDLLKSIADKYSVDMYNVLTGFKFIAEIVRMNEGKREFIGGGEESYGFNLGEFVRDKDAVISCCLVAEAAAWAAERGKSLYELLIDIYVEFGFYKEHLLSVTKKGKDGVEQIKNIMTRLRENPLETIDGSRVVLIHDYKRQETTDLISDLRYRINLPKSDVMQFVCADNTIVSVRPSGTEPKIKYYFGVKEIIKSASEFEEANKILTEKINRLVESMSNL</sequence>
<keyword evidence="6 10" id="KW-0413">Isomerase</keyword>
<dbReference type="InterPro" id="IPR036900">
    <property type="entry name" value="A-D-PHexomutase_C_sf"/>
</dbReference>
<evidence type="ECO:0000256" key="2">
    <source>
        <dbReference type="ARBA" id="ARBA00010231"/>
    </source>
</evidence>
<dbReference type="GO" id="GO:0000287">
    <property type="term" value="F:magnesium ion binding"/>
    <property type="evidence" value="ECO:0007669"/>
    <property type="project" value="InterPro"/>
</dbReference>
<dbReference type="InterPro" id="IPR016055">
    <property type="entry name" value="A-D-PHexomutase_a/b/a-I/II/III"/>
</dbReference>
<keyword evidence="3" id="KW-0597">Phosphoprotein</keyword>
<evidence type="ECO:0000259" key="9">
    <source>
        <dbReference type="Pfam" id="PF02880"/>
    </source>
</evidence>
<evidence type="ECO:0000256" key="4">
    <source>
        <dbReference type="ARBA" id="ARBA00022723"/>
    </source>
</evidence>
<keyword evidence="5" id="KW-0460">Magnesium</keyword>
<dbReference type="PRINTS" id="PR00509">
    <property type="entry name" value="PGMPMM"/>
</dbReference>
<dbReference type="Gene3D" id="3.40.120.10">
    <property type="entry name" value="Alpha-D-Glucose-1,6-Bisphosphate, subunit A, domain 3"/>
    <property type="match status" value="3"/>
</dbReference>
<dbReference type="Pfam" id="PF02880">
    <property type="entry name" value="PGM_PMM_III"/>
    <property type="match status" value="1"/>
</dbReference>
<dbReference type="Pfam" id="PF02878">
    <property type="entry name" value="PGM_PMM_I"/>
    <property type="match status" value="1"/>
</dbReference>
<dbReference type="PROSITE" id="PS00710">
    <property type="entry name" value="PGM_PMM"/>
    <property type="match status" value="1"/>
</dbReference>
<proteinExistence type="inferred from homology"/>
<comment type="caution">
    <text evidence="10">The sequence shown here is derived from an EMBL/GenBank/DDBJ whole genome shotgun (WGS) entry which is preliminary data.</text>
</comment>
<dbReference type="GO" id="GO:0005975">
    <property type="term" value="P:carbohydrate metabolic process"/>
    <property type="evidence" value="ECO:0007669"/>
    <property type="project" value="InterPro"/>
</dbReference>
<dbReference type="AlphaFoldDB" id="A0A644Z9W9"/>
<dbReference type="SUPFAM" id="SSF53738">
    <property type="entry name" value="Phosphoglucomutase, first 3 domains"/>
    <property type="match status" value="3"/>
</dbReference>
<evidence type="ECO:0000256" key="6">
    <source>
        <dbReference type="ARBA" id="ARBA00023235"/>
    </source>
</evidence>
<organism evidence="10">
    <name type="scientific">bioreactor metagenome</name>
    <dbReference type="NCBI Taxonomy" id="1076179"/>
    <lineage>
        <taxon>unclassified sequences</taxon>
        <taxon>metagenomes</taxon>
        <taxon>ecological metagenomes</taxon>
    </lineage>
</organism>
<dbReference type="InterPro" id="IPR005841">
    <property type="entry name" value="Alpha-D-phosphohexomutase_SF"/>
</dbReference>
<dbReference type="GO" id="GO:0008973">
    <property type="term" value="F:phosphopentomutase activity"/>
    <property type="evidence" value="ECO:0007669"/>
    <property type="project" value="TreeGrafter"/>
</dbReference>
<dbReference type="CDD" id="cd05799">
    <property type="entry name" value="PGM2"/>
    <property type="match status" value="1"/>
</dbReference>
<evidence type="ECO:0000256" key="3">
    <source>
        <dbReference type="ARBA" id="ARBA00022553"/>
    </source>
</evidence>
<feature type="domain" description="Alpha-D-phosphohexomutase alpha/beta/alpha" evidence="7">
    <location>
        <begin position="45"/>
        <end position="183"/>
    </location>
</feature>
<dbReference type="InterPro" id="IPR005845">
    <property type="entry name" value="A-D-PHexomutase_a/b/a-II"/>
</dbReference>
<name>A0A644Z9W9_9ZZZZ</name>
<dbReference type="InterPro" id="IPR016066">
    <property type="entry name" value="A-D-PHexomutase_CS"/>
</dbReference>
<dbReference type="GO" id="GO:0006166">
    <property type="term" value="P:purine ribonucleoside salvage"/>
    <property type="evidence" value="ECO:0007669"/>
    <property type="project" value="TreeGrafter"/>
</dbReference>
<dbReference type="GO" id="GO:0004614">
    <property type="term" value="F:phosphoglucomutase activity"/>
    <property type="evidence" value="ECO:0007669"/>
    <property type="project" value="UniProtKB-EC"/>
</dbReference>
<evidence type="ECO:0000256" key="1">
    <source>
        <dbReference type="ARBA" id="ARBA00001946"/>
    </source>
</evidence>
<evidence type="ECO:0000259" key="8">
    <source>
        <dbReference type="Pfam" id="PF02879"/>
    </source>
</evidence>
<evidence type="ECO:0000313" key="10">
    <source>
        <dbReference type="EMBL" id="MPM35513.1"/>
    </source>
</evidence>
<comment type="cofactor">
    <cofactor evidence="1">
        <name>Mg(2+)</name>
        <dbReference type="ChEBI" id="CHEBI:18420"/>
    </cofactor>
</comment>
<dbReference type="SUPFAM" id="SSF55957">
    <property type="entry name" value="Phosphoglucomutase, C-terminal domain"/>
    <property type="match status" value="1"/>
</dbReference>
<keyword evidence="4" id="KW-0479">Metal-binding</keyword>
<dbReference type="EC" id="5.4.2.2" evidence="10"/>